<protein>
    <recommendedName>
        <fullName evidence="2">Peptidase A1 domain-containing protein</fullName>
    </recommendedName>
</protein>
<dbReference type="Proteomes" id="UP000030752">
    <property type="component" value="Unassembled WGS sequence"/>
</dbReference>
<dbReference type="AlphaFoldDB" id="W2S4K7"/>
<feature type="chain" id="PRO_5004825523" description="Peptidase A1 domain-containing protein" evidence="1">
    <location>
        <begin position="22"/>
        <end position="446"/>
    </location>
</feature>
<evidence type="ECO:0000259" key="2">
    <source>
        <dbReference type="PROSITE" id="PS51767"/>
    </source>
</evidence>
<dbReference type="eggNOG" id="ENOG502SKUH">
    <property type="taxonomic scope" value="Eukaryota"/>
</dbReference>
<dbReference type="OrthoDB" id="15189at2759"/>
<evidence type="ECO:0000313" key="3">
    <source>
        <dbReference type="EMBL" id="ETN43530.1"/>
    </source>
</evidence>
<dbReference type="PROSITE" id="PS51767">
    <property type="entry name" value="PEPTIDASE_A1"/>
    <property type="match status" value="1"/>
</dbReference>
<evidence type="ECO:0000313" key="4">
    <source>
        <dbReference type="Proteomes" id="UP000030752"/>
    </source>
</evidence>
<dbReference type="GeneID" id="19970028"/>
<sequence>MPLSLTVLLLILLSCLPTICAASIHLPLSRRGGRFANHEPAKLDLLANTLTRVEKKYTHTHRKPEHNHLVRKWSSGHHVIDDDYLFTAPGHDGAWYATLAIGDPPQNLEFDLDMLGPDLYTLMTTTSENTFIHSLCSQYSELFDLDALASPVRLQLPVCIAPKTSALTLLPSGSVLGLGLPGSLSRMPGAEFVSQLRMSGVISEAIWSITILDAETGILSLGSTLAEVVEEAKTRAEIELQHYGHSLATPEWVDEQLNLKLEVAMPEGSKFDQHFKWSDLSGAAGWWTSLMPGVWVNGVKVLRNQPVLFDVQCPFILAPPSAVSRFYDSIGGSMRLPAPHDNFFAFPCLNHVSIVLELGGWNFPSISGETSRADTLHGPAGGRFSLGKAGNGTGHCIGAVVETRMESRRDWEESGMRGTWVLGEPFFRSMGVVFDATNQRIGFRSY</sequence>
<evidence type="ECO:0000256" key="1">
    <source>
        <dbReference type="SAM" id="SignalP"/>
    </source>
</evidence>
<dbReference type="InParanoid" id="W2S4K7"/>
<dbReference type="SUPFAM" id="SSF50630">
    <property type="entry name" value="Acid proteases"/>
    <property type="match status" value="1"/>
</dbReference>
<dbReference type="HOGENOM" id="CLU_504328_0_0_1"/>
<keyword evidence="4" id="KW-1185">Reference proteome</keyword>
<keyword evidence="1" id="KW-0732">Signal</keyword>
<dbReference type="InterPro" id="IPR033121">
    <property type="entry name" value="PEPTIDASE_A1"/>
</dbReference>
<accession>W2S4K7</accession>
<reference evidence="3 4" key="1">
    <citation type="submission" date="2013-03" db="EMBL/GenBank/DDBJ databases">
        <title>The Genome Sequence of Phialophora europaea CBS 101466.</title>
        <authorList>
            <consortium name="The Broad Institute Genomics Platform"/>
            <person name="Cuomo C."/>
            <person name="de Hoog S."/>
            <person name="Gorbushina A."/>
            <person name="Walker B."/>
            <person name="Young S.K."/>
            <person name="Zeng Q."/>
            <person name="Gargeya S."/>
            <person name="Fitzgerald M."/>
            <person name="Haas B."/>
            <person name="Abouelleil A."/>
            <person name="Allen A.W."/>
            <person name="Alvarado L."/>
            <person name="Arachchi H.M."/>
            <person name="Berlin A.M."/>
            <person name="Chapman S.B."/>
            <person name="Gainer-Dewar J."/>
            <person name="Goldberg J."/>
            <person name="Griggs A."/>
            <person name="Gujja S."/>
            <person name="Hansen M."/>
            <person name="Howarth C."/>
            <person name="Imamovic A."/>
            <person name="Ireland A."/>
            <person name="Larimer J."/>
            <person name="McCowan C."/>
            <person name="Murphy C."/>
            <person name="Pearson M."/>
            <person name="Poon T.W."/>
            <person name="Priest M."/>
            <person name="Roberts A."/>
            <person name="Saif S."/>
            <person name="Shea T."/>
            <person name="Sisk P."/>
            <person name="Sykes S."/>
            <person name="Wortman J."/>
            <person name="Nusbaum C."/>
            <person name="Birren B."/>
        </authorList>
    </citation>
    <scope>NUCLEOTIDE SEQUENCE [LARGE SCALE GENOMIC DNA]</scope>
    <source>
        <strain evidence="3 4">CBS 101466</strain>
    </source>
</reference>
<name>W2S4K7_CYPE1</name>
<dbReference type="RefSeq" id="XP_008715266.1">
    <property type="nucleotide sequence ID" value="XM_008717044.1"/>
</dbReference>
<gene>
    <name evidence="3" type="ORF">HMPREF1541_02689</name>
</gene>
<feature type="signal peptide" evidence="1">
    <location>
        <begin position="1"/>
        <end position="21"/>
    </location>
</feature>
<dbReference type="VEuPathDB" id="FungiDB:HMPREF1541_02689"/>
<feature type="domain" description="Peptidase A1" evidence="2">
    <location>
        <begin position="95"/>
        <end position="444"/>
    </location>
</feature>
<organism evidence="3 4">
    <name type="scientific">Cyphellophora europaea (strain CBS 101466)</name>
    <name type="common">Phialophora europaea</name>
    <dbReference type="NCBI Taxonomy" id="1220924"/>
    <lineage>
        <taxon>Eukaryota</taxon>
        <taxon>Fungi</taxon>
        <taxon>Dikarya</taxon>
        <taxon>Ascomycota</taxon>
        <taxon>Pezizomycotina</taxon>
        <taxon>Eurotiomycetes</taxon>
        <taxon>Chaetothyriomycetidae</taxon>
        <taxon>Chaetothyriales</taxon>
        <taxon>Cyphellophoraceae</taxon>
        <taxon>Cyphellophora</taxon>
    </lineage>
</organism>
<dbReference type="InterPro" id="IPR021109">
    <property type="entry name" value="Peptidase_aspartic_dom_sf"/>
</dbReference>
<proteinExistence type="predicted"/>
<dbReference type="Gene3D" id="2.40.70.10">
    <property type="entry name" value="Acid Proteases"/>
    <property type="match status" value="1"/>
</dbReference>
<dbReference type="STRING" id="1220924.W2S4K7"/>
<dbReference type="EMBL" id="KB822718">
    <property type="protein sequence ID" value="ETN43530.1"/>
    <property type="molecule type" value="Genomic_DNA"/>
</dbReference>